<dbReference type="GO" id="GO:0043139">
    <property type="term" value="F:5'-3' DNA helicase activity"/>
    <property type="evidence" value="ECO:0007669"/>
    <property type="project" value="UniProtKB-EC"/>
</dbReference>
<dbReference type="InterPro" id="IPR014001">
    <property type="entry name" value="Helicase_ATP-bd"/>
</dbReference>
<evidence type="ECO:0000256" key="6">
    <source>
        <dbReference type="ARBA" id="ARBA00044969"/>
    </source>
</evidence>
<dbReference type="SMART" id="SM00491">
    <property type="entry name" value="HELICc2"/>
    <property type="match status" value="1"/>
</dbReference>
<keyword evidence="9" id="KW-0347">Helicase</keyword>
<dbReference type="SUPFAM" id="SSF52540">
    <property type="entry name" value="P-loop containing nucleoside triphosphate hydrolases"/>
    <property type="match status" value="2"/>
</dbReference>
<comment type="catalytic activity">
    <reaction evidence="7">
        <text>ATP + H2O = ADP + phosphate + H(+)</text>
        <dbReference type="Rhea" id="RHEA:13065"/>
        <dbReference type="ChEBI" id="CHEBI:15377"/>
        <dbReference type="ChEBI" id="CHEBI:15378"/>
        <dbReference type="ChEBI" id="CHEBI:30616"/>
        <dbReference type="ChEBI" id="CHEBI:43474"/>
        <dbReference type="ChEBI" id="CHEBI:456216"/>
        <dbReference type="EC" id="5.6.2.3"/>
    </reaction>
</comment>
<dbReference type="AlphaFoldDB" id="A0A502L7A3"/>
<keyword evidence="10" id="KW-1185">Reference proteome</keyword>
<evidence type="ECO:0000256" key="2">
    <source>
        <dbReference type="ARBA" id="ARBA00022741"/>
    </source>
</evidence>
<evidence type="ECO:0000256" key="4">
    <source>
        <dbReference type="ARBA" id="ARBA00022840"/>
    </source>
</evidence>
<dbReference type="Gene3D" id="3.40.50.300">
    <property type="entry name" value="P-loop containing nucleotide triphosphate hydrolases"/>
    <property type="match status" value="2"/>
</dbReference>
<dbReference type="RefSeq" id="WP_140601159.1">
    <property type="nucleotide sequence ID" value="NZ_SAWY01000002.1"/>
</dbReference>
<dbReference type="GO" id="GO:0005524">
    <property type="term" value="F:ATP binding"/>
    <property type="evidence" value="ECO:0007669"/>
    <property type="project" value="UniProtKB-KW"/>
</dbReference>
<evidence type="ECO:0000313" key="10">
    <source>
        <dbReference type="Proteomes" id="UP000315303"/>
    </source>
</evidence>
<proteinExistence type="inferred from homology"/>
<dbReference type="EMBL" id="SAWY01000002">
    <property type="protein sequence ID" value="TPH18984.1"/>
    <property type="molecule type" value="Genomic_DNA"/>
</dbReference>
<dbReference type="GO" id="GO:0003676">
    <property type="term" value="F:nucleic acid binding"/>
    <property type="evidence" value="ECO:0007669"/>
    <property type="project" value="InterPro"/>
</dbReference>
<dbReference type="PROSITE" id="PS51193">
    <property type="entry name" value="HELICASE_ATP_BIND_2"/>
    <property type="match status" value="1"/>
</dbReference>
<name>A0A502L7A3_9GAMM</name>
<reference evidence="9 10" key="1">
    <citation type="submission" date="2019-01" db="EMBL/GenBank/DDBJ databases">
        <title>Litorilituus lipolytica sp. nov., isolated from intertidal sand of the Yellow Sea in China.</title>
        <authorList>
            <person name="Liu A."/>
        </authorList>
    </citation>
    <scope>NUCLEOTIDE SEQUENCE [LARGE SCALE GENOMIC DNA]</scope>
    <source>
        <strain evidence="9 10">RZ04</strain>
    </source>
</reference>
<dbReference type="InterPro" id="IPR045028">
    <property type="entry name" value="DinG/Rad3-like"/>
</dbReference>
<keyword evidence="4" id="KW-0067">ATP-binding</keyword>
<evidence type="ECO:0000259" key="8">
    <source>
        <dbReference type="PROSITE" id="PS51193"/>
    </source>
</evidence>
<evidence type="ECO:0000256" key="3">
    <source>
        <dbReference type="ARBA" id="ARBA00022801"/>
    </source>
</evidence>
<keyword evidence="2" id="KW-0547">Nucleotide-binding</keyword>
<dbReference type="PANTHER" id="PTHR11472">
    <property type="entry name" value="DNA REPAIR DEAD HELICASE RAD3/XP-D SUBFAMILY MEMBER"/>
    <property type="match status" value="1"/>
</dbReference>
<evidence type="ECO:0000313" key="9">
    <source>
        <dbReference type="EMBL" id="TPH18984.1"/>
    </source>
</evidence>
<protein>
    <recommendedName>
        <fullName evidence="6">DNA 5'-3' helicase</fullName>
        <ecNumber evidence="6">5.6.2.3</ecNumber>
    </recommendedName>
</protein>
<dbReference type="GO" id="GO:0006281">
    <property type="term" value="P:DNA repair"/>
    <property type="evidence" value="ECO:0007669"/>
    <property type="project" value="TreeGrafter"/>
</dbReference>
<dbReference type="InterPro" id="IPR014013">
    <property type="entry name" value="Helic_SF1/SF2_ATP-bd_DinG/Rad3"/>
</dbReference>
<comment type="similarity">
    <text evidence="5">Belongs to the helicase family. DinG subfamily.</text>
</comment>
<dbReference type="InterPro" id="IPR006555">
    <property type="entry name" value="ATP-dep_Helicase_C"/>
</dbReference>
<gene>
    <name evidence="9" type="ORF">EPA86_01425</name>
</gene>
<sequence length="679" mass="75900">MTPVQKAFSSDGALANTIDGYSPRQAQTDMALQVAKAIKEESSLIVEAGTGTGKTFAYLIPAFLSVAGNKATKGNVTKTNPESISEAISPLVDDEALEDNKKIIISTGTKNLQEQLFHKDIPIVKKALASNAQIALLKGRANYLCLYRLEQYQQTRGQLDAGMLADLVKVKTWANTTQSGDIGELVNVSEDSSVFPYVTSTLDNCLARECPDYESCYLVKARQKAIDADLIVVNHHLFFADMALKDTGFGELIPKAQVMIFDEAHQIGDIASEYFGESFSTRLLVDLCTDVLQIHRSSLADVKQLGLAAEKLQKSCQEFRLLFNFDPERGNWREKCQQQRFQQKYLRLKTDIDFLYQVIKLCVSRNEAIDNCFDRIVNILAKYEIMADVQAFGMSFWYETTPRHVVLHKTPLTVADKFSQFVKESGAGWIFTSATLAVDNSFEHFIHQFGLKGAEQLLLESPFDYQAQSQLIVPRYLPQANDANRAKSLAEMAIPLIEASNGACFMLFTSYRVMNQVADILNEAIDNPLLVQGQMAKRKLLEQFIEYDDSVLLATASFWEGVDVRGDKLTCVIIDKLPFASPDDPLLQARCEDARRQGHEPFEKIQLPQAVIALKQGVGRLIRDVNDKGILVICDDRLVNRPYGQTFLKSLPQMKRSRDLHKAAGFLKQLSAEKLGTAK</sequence>
<dbReference type="Pfam" id="PF13307">
    <property type="entry name" value="Helicase_C_2"/>
    <property type="match status" value="1"/>
</dbReference>
<dbReference type="EC" id="5.6.2.3" evidence="6"/>
<dbReference type="SMART" id="SM00487">
    <property type="entry name" value="DEXDc"/>
    <property type="match status" value="1"/>
</dbReference>
<dbReference type="OrthoDB" id="9805194at2"/>
<organism evidence="9 10">
    <name type="scientific">Litorilituus lipolyticus</name>
    <dbReference type="NCBI Taxonomy" id="2491017"/>
    <lineage>
        <taxon>Bacteria</taxon>
        <taxon>Pseudomonadati</taxon>
        <taxon>Pseudomonadota</taxon>
        <taxon>Gammaproteobacteria</taxon>
        <taxon>Alteromonadales</taxon>
        <taxon>Colwelliaceae</taxon>
        <taxon>Litorilituus</taxon>
    </lineage>
</organism>
<dbReference type="FunFam" id="3.40.50.300:FF:000466">
    <property type="entry name" value="ATP-dependent DNA helicase"/>
    <property type="match status" value="1"/>
</dbReference>
<evidence type="ECO:0000256" key="5">
    <source>
        <dbReference type="ARBA" id="ARBA00038058"/>
    </source>
</evidence>
<comment type="cofactor">
    <cofactor evidence="1">
        <name>[4Fe-4S] cluster</name>
        <dbReference type="ChEBI" id="CHEBI:49883"/>
    </cofactor>
</comment>
<evidence type="ECO:0000256" key="7">
    <source>
        <dbReference type="ARBA" id="ARBA00048954"/>
    </source>
</evidence>
<dbReference type="InterPro" id="IPR011545">
    <property type="entry name" value="DEAD/DEAH_box_helicase_dom"/>
</dbReference>
<dbReference type="GO" id="GO:0016818">
    <property type="term" value="F:hydrolase activity, acting on acid anhydrides, in phosphorus-containing anhydrides"/>
    <property type="evidence" value="ECO:0007669"/>
    <property type="project" value="InterPro"/>
</dbReference>
<dbReference type="Proteomes" id="UP000315303">
    <property type="component" value="Unassembled WGS sequence"/>
</dbReference>
<dbReference type="PANTHER" id="PTHR11472:SF34">
    <property type="entry name" value="REGULATOR OF TELOMERE ELONGATION HELICASE 1"/>
    <property type="match status" value="1"/>
</dbReference>
<comment type="caution">
    <text evidence="9">The sequence shown here is derived from an EMBL/GenBank/DDBJ whole genome shotgun (WGS) entry which is preliminary data.</text>
</comment>
<evidence type="ECO:0000256" key="1">
    <source>
        <dbReference type="ARBA" id="ARBA00001966"/>
    </source>
</evidence>
<dbReference type="InterPro" id="IPR027417">
    <property type="entry name" value="P-loop_NTPase"/>
</dbReference>
<dbReference type="Pfam" id="PF00270">
    <property type="entry name" value="DEAD"/>
    <property type="match status" value="1"/>
</dbReference>
<keyword evidence="3" id="KW-0378">Hydrolase</keyword>
<accession>A0A502L7A3</accession>
<feature type="domain" description="Helicase ATP-binding" evidence="8">
    <location>
        <begin position="13"/>
        <end position="309"/>
    </location>
</feature>